<dbReference type="InterPro" id="IPR035422">
    <property type="entry name" value="AlgF"/>
</dbReference>
<proteinExistence type="inferred from homology"/>
<dbReference type="GO" id="GO:0016740">
    <property type="term" value="F:transferase activity"/>
    <property type="evidence" value="ECO:0007669"/>
    <property type="project" value="UniProtKB-KW"/>
</dbReference>
<evidence type="ECO:0000256" key="7">
    <source>
        <dbReference type="ARBA" id="ARBA00022841"/>
    </source>
</evidence>
<protein>
    <recommendedName>
        <fullName evidence="4">Alginate biosynthesis protein AlgF</fullName>
    </recommendedName>
</protein>
<dbReference type="GO" id="GO:0042121">
    <property type="term" value="P:alginic acid biosynthetic process"/>
    <property type="evidence" value="ECO:0007669"/>
    <property type="project" value="UniProtKB-UniPathway"/>
</dbReference>
<name>A0A1H8GH51_9RHOB</name>
<dbReference type="Pfam" id="PF11182">
    <property type="entry name" value="AlgF"/>
    <property type="match status" value="1"/>
</dbReference>
<dbReference type="UniPathway" id="UPA00286"/>
<comment type="subcellular location">
    <subcellularLocation>
        <location evidence="1">Periplasm</location>
    </subcellularLocation>
</comment>
<keyword evidence="9" id="KW-0808">Transferase</keyword>
<comment type="similarity">
    <text evidence="3">Belongs to the AlgF family.</text>
</comment>
<dbReference type="GO" id="GO:0042597">
    <property type="term" value="C:periplasmic space"/>
    <property type="evidence" value="ECO:0007669"/>
    <property type="project" value="UniProtKB-SubCell"/>
</dbReference>
<dbReference type="EMBL" id="FOCM01000004">
    <property type="protein sequence ID" value="SEN43346.1"/>
    <property type="molecule type" value="Genomic_DNA"/>
</dbReference>
<sequence>MMTKRTLLLSLPIALLPALPAVAQDEGLYPDPSSPDASFLRVIAPEANNVTVDGTVLDPTDAGLTPYAEVSPGEVTISVGDEETTVEVGASTHYTVLSSAEAQPLIEDGVTESPAQADLLLYNLGEMESFDLYATEAETAALSDVAPNGHDAVGLKAPLTLTFELRQDGETLASLDPVDLRRGTATTVIVTDDGGLVAADSTYAD</sequence>
<feature type="chain" id="PRO_5011565328" description="Alginate biosynthesis protein AlgF" evidence="8">
    <location>
        <begin position="24"/>
        <end position="205"/>
    </location>
</feature>
<reference evidence="10" key="1">
    <citation type="submission" date="2016-10" db="EMBL/GenBank/DDBJ databases">
        <authorList>
            <person name="Varghese N."/>
            <person name="Submissions S."/>
        </authorList>
    </citation>
    <scope>NUCLEOTIDE SEQUENCE [LARGE SCALE GENOMIC DNA]</scope>
    <source>
        <strain evidence="10">DSM 26893</strain>
    </source>
</reference>
<dbReference type="RefSeq" id="WP_175481702.1">
    <property type="nucleotide sequence ID" value="NZ_FOCM01000004.1"/>
</dbReference>
<organism evidence="9 10">
    <name type="scientific">Palleronia pelagia</name>
    <dbReference type="NCBI Taxonomy" id="387096"/>
    <lineage>
        <taxon>Bacteria</taxon>
        <taxon>Pseudomonadati</taxon>
        <taxon>Pseudomonadota</taxon>
        <taxon>Alphaproteobacteria</taxon>
        <taxon>Rhodobacterales</taxon>
        <taxon>Roseobacteraceae</taxon>
        <taxon>Palleronia</taxon>
    </lineage>
</organism>
<evidence type="ECO:0000256" key="5">
    <source>
        <dbReference type="ARBA" id="ARBA00022729"/>
    </source>
</evidence>
<dbReference type="Proteomes" id="UP000199372">
    <property type="component" value="Unassembled WGS sequence"/>
</dbReference>
<evidence type="ECO:0000256" key="3">
    <source>
        <dbReference type="ARBA" id="ARBA00010033"/>
    </source>
</evidence>
<evidence type="ECO:0000256" key="1">
    <source>
        <dbReference type="ARBA" id="ARBA00004418"/>
    </source>
</evidence>
<comment type="pathway">
    <text evidence="2">Glycan biosynthesis; alginate biosynthesis.</text>
</comment>
<dbReference type="AlphaFoldDB" id="A0A1H8GH51"/>
<keyword evidence="6" id="KW-0574">Periplasm</keyword>
<feature type="signal peptide" evidence="8">
    <location>
        <begin position="1"/>
        <end position="23"/>
    </location>
</feature>
<evidence type="ECO:0000256" key="8">
    <source>
        <dbReference type="SAM" id="SignalP"/>
    </source>
</evidence>
<keyword evidence="10" id="KW-1185">Reference proteome</keyword>
<evidence type="ECO:0000256" key="4">
    <source>
        <dbReference type="ARBA" id="ARBA00013964"/>
    </source>
</evidence>
<evidence type="ECO:0000313" key="10">
    <source>
        <dbReference type="Proteomes" id="UP000199372"/>
    </source>
</evidence>
<evidence type="ECO:0000256" key="2">
    <source>
        <dbReference type="ARBA" id="ARBA00005182"/>
    </source>
</evidence>
<keyword evidence="7" id="KW-0016">Alginate biosynthesis</keyword>
<accession>A0A1H8GH51</accession>
<gene>
    <name evidence="9" type="ORF">SAMN04488011_10478</name>
</gene>
<evidence type="ECO:0000256" key="6">
    <source>
        <dbReference type="ARBA" id="ARBA00022764"/>
    </source>
</evidence>
<evidence type="ECO:0000313" key="9">
    <source>
        <dbReference type="EMBL" id="SEN43346.1"/>
    </source>
</evidence>
<keyword evidence="5 8" id="KW-0732">Signal</keyword>